<dbReference type="Pfam" id="PF01095">
    <property type="entry name" value="Pectinesterase"/>
    <property type="match status" value="1"/>
</dbReference>
<organism evidence="7 8">
    <name type="scientific">Lysobacter niastensis</name>
    <dbReference type="NCBI Taxonomy" id="380629"/>
    <lineage>
        <taxon>Bacteria</taxon>
        <taxon>Pseudomonadati</taxon>
        <taxon>Pseudomonadota</taxon>
        <taxon>Gammaproteobacteria</taxon>
        <taxon>Lysobacterales</taxon>
        <taxon>Lysobacteraceae</taxon>
        <taxon>Lysobacter</taxon>
    </lineage>
</organism>
<dbReference type="PANTHER" id="PTHR31321">
    <property type="entry name" value="ACYL-COA THIOESTER HYDROLASE YBHC-RELATED"/>
    <property type="match status" value="1"/>
</dbReference>
<reference evidence="7 8" key="1">
    <citation type="submission" date="2020-11" db="EMBL/GenBank/DDBJ databases">
        <title>Draft Genome Sequence and Secondary Metabolite Biosynthetic Potential of the Lysobacter niastensis Type strain DSM 18481.</title>
        <authorList>
            <person name="Turrini P."/>
            <person name="Artuso I."/>
            <person name="Tescari M."/>
            <person name="Lugli G.A."/>
            <person name="Frangipani E."/>
            <person name="Ventura M."/>
            <person name="Visca P."/>
        </authorList>
    </citation>
    <scope>NUCLEOTIDE SEQUENCE [LARGE SCALE GENOMIC DNA]</scope>
    <source>
        <strain evidence="7 8">DSM 18481</strain>
    </source>
</reference>
<keyword evidence="8" id="KW-1185">Reference proteome</keyword>
<comment type="pathway">
    <text evidence="5">Glycan metabolism; pectin degradation; 2-dehydro-3-deoxy-D-gluconate from pectin: step 1/5.</text>
</comment>
<dbReference type="InterPro" id="IPR011050">
    <property type="entry name" value="Pectin_lyase_fold/virulence"/>
</dbReference>
<comment type="catalytic activity">
    <reaction evidence="5">
        <text>[(1-&gt;4)-alpha-D-galacturonosyl methyl ester](n) + n H2O = [(1-&gt;4)-alpha-D-galacturonosyl](n) + n methanol + n H(+)</text>
        <dbReference type="Rhea" id="RHEA:22380"/>
        <dbReference type="Rhea" id="RHEA-COMP:14570"/>
        <dbReference type="Rhea" id="RHEA-COMP:14573"/>
        <dbReference type="ChEBI" id="CHEBI:15377"/>
        <dbReference type="ChEBI" id="CHEBI:15378"/>
        <dbReference type="ChEBI" id="CHEBI:17790"/>
        <dbReference type="ChEBI" id="CHEBI:140522"/>
        <dbReference type="ChEBI" id="CHEBI:140523"/>
        <dbReference type="EC" id="3.1.1.11"/>
    </reaction>
</comment>
<protein>
    <recommendedName>
        <fullName evidence="5">Pectinesterase</fullName>
        <ecNumber evidence="5">3.1.1.11</ecNumber>
    </recommendedName>
</protein>
<sequence>MRTGPIADRTLDPQRRRLLQMSLLAGAGLLTSPLWAKSRVKPDAVVSLQPRADFPGVPVHATVAAAIASAPVQGNTPFRILIARGRWHEKLVVDRPHVQLIGEDRTGSVLGFDAAAGMARPDGEPWGTWGCASVIVRAPDFHARNLTIENSFDYVGNLLAPKFEPIGPNGAQAVALMLDAGSERTFLQDVDLHGHQDTLFADAGRSLFSRCRITGSVDFIFGGGNALFEDCELHSRFRPGKERQGYVAVPCTPSAQAYGLTFMRCRLTRETQVPDASVALGRAWRPGRTFPDGKYGDPDAVGAATYLSCRMDAHIDPQGWDAMGYTARDGARVMLPPEAARLFEHDSRGPGAHRSPTRRQLDRDALAAYARDRILGGWHPPS</sequence>
<gene>
    <name evidence="7" type="ORF">IU514_14730</name>
</gene>
<evidence type="ECO:0000313" key="8">
    <source>
        <dbReference type="Proteomes" id="UP001429984"/>
    </source>
</evidence>
<dbReference type="InterPro" id="IPR000070">
    <property type="entry name" value="Pectinesterase_cat"/>
</dbReference>
<evidence type="ECO:0000259" key="6">
    <source>
        <dbReference type="Pfam" id="PF01095"/>
    </source>
</evidence>
<dbReference type="EC" id="3.1.1.11" evidence="5"/>
<proteinExistence type="inferred from homology"/>
<dbReference type="Proteomes" id="UP001429984">
    <property type="component" value="Unassembled WGS sequence"/>
</dbReference>
<feature type="active site" evidence="4">
    <location>
        <position position="218"/>
    </location>
</feature>
<comment type="caution">
    <text evidence="7">The sequence shown here is derived from an EMBL/GenBank/DDBJ whole genome shotgun (WGS) entry which is preliminary data.</text>
</comment>
<evidence type="ECO:0000256" key="5">
    <source>
        <dbReference type="RuleBase" id="RU000589"/>
    </source>
</evidence>
<evidence type="ECO:0000256" key="2">
    <source>
        <dbReference type="ARBA" id="ARBA00022801"/>
    </source>
</evidence>
<dbReference type="RefSeq" id="WP_194931895.1">
    <property type="nucleotide sequence ID" value="NZ_JADLZT010000008.1"/>
</dbReference>
<dbReference type="SUPFAM" id="SSF51126">
    <property type="entry name" value="Pectin lyase-like"/>
    <property type="match status" value="1"/>
</dbReference>
<dbReference type="PANTHER" id="PTHR31321:SF57">
    <property type="entry name" value="PECTINESTERASE 53-RELATED"/>
    <property type="match status" value="1"/>
</dbReference>
<evidence type="ECO:0000256" key="1">
    <source>
        <dbReference type="ARBA" id="ARBA00008891"/>
    </source>
</evidence>
<dbReference type="PROSITE" id="PS00503">
    <property type="entry name" value="PECTINESTERASE_2"/>
    <property type="match status" value="1"/>
</dbReference>
<dbReference type="InterPro" id="IPR033131">
    <property type="entry name" value="Pectinesterase_Asp_AS"/>
</dbReference>
<evidence type="ECO:0000313" key="7">
    <source>
        <dbReference type="EMBL" id="MBF6025287.1"/>
    </source>
</evidence>
<feature type="domain" description="Pectinesterase catalytic" evidence="6">
    <location>
        <begin position="60"/>
        <end position="320"/>
    </location>
</feature>
<dbReference type="EMBL" id="JADLZT010000008">
    <property type="protein sequence ID" value="MBF6025287.1"/>
    <property type="molecule type" value="Genomic_DNA"/>
</dbReference>
<evidence type="ECO:0000256" key="3">
    <source>
        <dbReference type="ARBA" id="ARBA00023085"/>
    </source>
</evidence>
<dbReference type="InterPro" id="IPR012334">
    <property type="entry name" value="Pectin_lyas_fold"/>
</dbReference>
<accession>A0ABS0BC77</accession>
<dbReference type="Gene3D" id="2.160.20.10">
    <property type="entry name" value="Single-stranded right-handed beta-helix, Pectin lyase-like"/>
    <property type="match status" value="1"/>
</dbReference>
<evidence type="ECO:0000256" key="4">
    <source>
        <dbReference type="PROSITE-ProRule" id="PRU10040"/>
    </source>
</evidence>
<keyword evidence="2 5" id="KW-0378">Hydrolase</keyword>
<keyword evidence="3 5" id="KW-0063">Aspartyl esterase</keyword>
<comment type="similarity">
    <text evidence="1">Belongs to the pectinesterase family.</text>
</comment>
<name>A0ABS0BC77_9GAMM</name>